<dbReference type="SUPFAM" id="SSF56059">
    <property type="entry name" value="Glutathione synthetase ATP-binding domain-like"/>
    <property type="match status" value="1"/>
</dbReference>
<evidence type="ECO:0000313" key="2">
    <source>
        <dbReference type="Proteomes" id="UP000637074"/>
    </source>
</evidence>
<reference evidence="1 2" key="1">
    <citation type="journal article" date="2022" name="Int. J. Syst. Evol. Microbiol.">
        <title>Neobacillus kokaensis sp. nov., isolated from soil.</title>
        <authorList>
            <person name="Yuki K."/>
            <person name="Matsubara H."/>
            <person name="Yamaguchi S."/>
        </authorList>
    </citation>
    <scope>NUCLEOTIDE SEQUENCE [LARGE SCALE GENOMIC DNA]</scope>
    <source>
        <strain evidence="1 2">LOB 377</strain>
    </source>
</reference>
<name>A0ABQ3N6A4_9BACI</name>
<dbReference type="EMBL" id="BNDS01000013">
    <property type="protein sequence ID" value="GHH99576.1"/>
    <property type="molecule type" value="Genomic_DNA"/>
</dbReference>
<evidence type="ECO:0008006" key="3">
    <source>
        <dbReference type="Google" id="ProtNLM"/>
    </source>
</evidence>
<dbReference type="Pfam" id="PF14398">
    <property type="entry name" value="ATPgrasp_YheCD"/>
    <property type="match status" value="1"/>
</dbReference>
<dbReference type="RefSeq" id="WP_191274363.1">
    <property type="nucleotide sequence ID" value="NZ_BNDS01000013.1"/>
</dbReference>
<dbReference type="Proteomes" id="UP000637074">
    <property type="component" value="Unassembled WGS sequence"/>
</dbReference>
<protein>
    <recommendedName>
        <fullName evidence="3">ATP-grasp domain-containing protein</fullName>
    </recommendedName>
</protein>
<dbReference type="Gene3D" id="3.30.470.20">
    <property type="entry name" value="ATP-grasp fold, B domain"/>
    <property type="match status" value="1"/>
</dbReference>
<keyword evidence="2" id="KW-1185">Reference proteome</keyword>
<comment type="caution">
    <text evidence="1">The sequence shown here is derived from an EMBL/GenBank/DDBJ whole genome shotgun (WGS) entry which is preliminary data.</text>
</comment>
<evidence type="ECO:0000313" key="1">
    <source>
        <dbReference type="EMBL" id="GHH99576.1"/>
    </source>
</evidence>
<sequence>MRVSYGKWTKHKLMSQSDKLIGYLPDTQYFKKEILWSMLDKHKQVMLKPCFGYQGIGIVQLTALEGDAIEFHKNYKKLILNGKDETFSYLKENHFSKKRKPRYIVQQKIPLATINNNPFDIRVMVQRKKTSSEWVVTGKLAKVAANNYVITNAAKAVLSVEEAINRSTLDNEATQKIISELEHVSLLVAHHLAKSYPKKRVYGIDLAIDQEGRIWIIEANLSPATSMFKFLKDGSYETIKSYKRG</sequence>
<proteinExistence type="predicted"/>
<dbReference type="InterPro" id="IPR026838">
    <property type="entry name" value="YheC/D"/>
</dbReference>
<gene>
    <name evidence="1" type="ORF">AM1BK_31190</name>
</gene>
<organism evidence="1 2">
    <name type="scientific">Neobacillus kokaensis</name>
    <dbReference type="NCBI Taxonomy" id="2759023"/>
    <lineage>
        <taxon>Bacteria</taxon>
        <taxon>Bacillati</taxon>
        <taxon>Bacillota</taxon>
        <taxon>Bacilli</taxon>
        <taxon>Bacillales</taxon>
        <taxon>Bacillaceae</taxon>
        <taxon>Neobacillus</taxon>
    </lineage>
</organism>
<accession>A0ABQ3N6A4</accession>